<dbReference type="NCBIfam" id="NF004491">
    <property type="entry name" value="PRK05826.1"/>
    <property type="match status" value="1"/>
</dbReference>
<evidence type="ECO:0000256" key="16">
    <source>
        <dbReference type="NCBIfam" id="TIGR01064"/>
    </source>
</evidence>
<evidence type="ECO:0000256" key="3">
    <source>
        <dbReference type="ARBA" id="ARBA00004997"/>
    </source>
</evidence>
<dbReference type="NCBIfam" id="NF004978">
    <property type="entry name" value="PRK06354.1"/>
    <property type="match status" value="1"/>
</dbReference>
<dbReference type="InterPro" id="IPR015795">
    <property type="entry name" value="Pyrv_Knase_C"/>
</dbReference>
<evidence type="ECO:0000313" key="20">
    <source>
        <dbReference type="EMBL" id="HIR05342.1"/>
    </source>
</evidence>
<dbReference type="Proteomes" id="UP000824250">
    <property type="component" value="Unassembled WGS sequence"/>
</dbReference>
<dbReference type="InterPro" id="IPR011037">
    <property type="entry name" value="Pyrv_Knase-like_insert_dom_sf"/>
</dbReference>
<evidence type="ECO:0000256" key="12">
    <source>
        <dbReference type="ARBA" id="ARBA00022842"/>
    </source>
</evidence>
<dbReference type="InterPro" id="IPR015813">
    <property type="entry name" value="Pyrv/PenolPyrv_kinase-like_dom"/>
</dbReference>
<dbReference type="FunFam" id="3.20.20.60:FF:000001">
    <property type="entry name" value="Pyruvate kinase"/>
    <property type="match status" value="1"/>
</dbReference>
<evidence type="ECO:0000256" key="10">
    <source>
        <dbReference type="ARBA" id="ARBA00022777"/>
    </source>
</evidence>
<dbReference type="GO" id="GO:0004743">
    <property type="term" value="F:pyruvate kinase activity"/>
    <property type="evidence" value="ECO:0007669"/>
    <property type="project" value="UniProtKB-UniRule"/>
</dbReference>
<keyword evidence="15 20" id="KW-0670">Pyruvate</keyword>
<evidence type="ECO:0000256" key="5">
    <source>
        <dbReference type="ARBA" id="ARBA00012142"/>
    </source>
</evidence>
<reference evidence="20" key="2">
    <citation type="journal article" date="2021" name="PeerJ">
        <title>Extensive microbial diversity within the chicken gut microbiome revealed by metagenomics and culture.</title>
        <authorList>
            <person name="Gilroy R."/>
            <person name="Ravi A."/>
            <person name="Getino M."/>
            <person name="Pursley I."/>
            <person name="Horton D.L."/>
            <person name="Alikhan N.F."/>
            <person name="Baker D."/>
            <person name="Gharbi K."/>
            <person name="Hall N."/>
            <person name="Watson M."/>
            <person name="Adriaenssens E.M."/>
            <person name="Foster-Nyarko E."/>
            <person name="Jarju S."/>
            <person name="Secka A."/>
            <person name="Antonio M."/>
            <person name="Oren A."/>
            <person name="Chaudhuri R.R."/>
            <person name="La Ragione R."/>
            <person name="Hildebrand F."/>
            <person name="Pallen M.J."/>
        </authorList>
    </citation>
    <scope>NUCLEOTIDE SEQUENCE</scope>
    <source>
        <strain evidence="20">CHK180-2868</strain>
    </source>
</reference>
<comment type="similarity">
    <text evidence="4 17">Belongs to the pyruvate kinase family.</text>
</comment>
<keyword evidence="9" id="KW-0547">Nucleotide-binding</keyword>
<evidence type="ECO:0000259" key="19">
    <source>
        <dbReference type="Pfam" id="PF02887"/>
    </source>
</evidence>
<evidence type="ECO:0000256" key="17">
    <source>
        <dbReference type="RuleBase" id="RU000504"/>
    </source>
</evidence>
<evidence type="ECO:0000256" key="9">
    <source>
        <dbReference type="ARBA" id="ARBA00022741"/>
    </source>
</evidence>
<comment type="caution">
    <text evidence="20">The sequence shown here is derived from an EMBL/GenBank/DDBJ whole genome shotgun (WGS) entry which is preliminary data.</text>
</comment>
<dbReference type="InterPro" id="IPR015793">
    <property type="entry name" value="Pyrv_Knase_brl"/>
</dbReference>
<comment type="cofactor">
    <cofactor evidence="2">
        <name>K(+)</name>
        <dbReference type="ChEBI" id="CHEBI:29103"/>
    </cofactor>
</comment>
<dbReference type="NCBIfam" id="TIGR01064">
    <property type="entry name" value="pyruv_kin"/>
    <property type="match status" value="1"/>
</dbReference>
<dbReference type="Gene3D" id="3.40.1380.20">
    <property type="entry name" value="Pyruvate kinase, C-terminal domain"/>
    <property type="match status" value="1"/>
</dbReference>
<evidence type="ECO:0000256" key="15">
    <source>
        <dbReference type="ARBA" id="ARBA00023317"/>
    </source>
</evidence>
<dbReference type="EC" id="2.7.1.40" evidence="5 16"/>
<evidence type="ECO:0000256" key="11">
    <source>
        <dbReference type="ARBA" id="ARBA00022840"/>
    </source>
</evidence>
<name>A0A9D1D537_9FIRM</name>
<evidence type="ECO:0000256" key="8">
    <source>
        <dbReference type="ARBA" id="ARBA00022723"/>
    </source>
</evidence>
<dbReference type="InterPro" id="IPR001697">
    <property type="entry name" value="Pyr_Knase"/>
</dbReference>
<dbReference type="InterPro" id="IPR015806">
    <property type="entry name" value="Pyrv_Knase_insert_dom_sf"/>
</dbReference>
<evidence type="ECO:0000313" key="21">
    <source>
        <dbReference type="Proteomes" id="UP000824250"/>
    </source>
</evidence>
<evidence type="ECO:0000256" key="6">
    <source>
        <dbReference type="ARBA" id="ARBA00018587"/>
    </source>
</evidence>
<gene>
    <name evidence="20" type="primary">pyk</name>
    <name evidence="20" type="ORF">IAB28_05180</name>
</gene>
<dbReference type="GO" id="GO:0000287">
    <property type="term" value="F:magnesium ion binding"/>
    <property type="evidence" value="ECO:0007669"/>
    <property type="project" value="UniProtKB-UniRule"/>
</dbReference>
<dbReference type="GO" id="GO:0016301">
    <property type="term" value="F:kinase activity"/>
    <property type="evidence" value="ECO:0007669"/>
    <property type="project" value="UniProtKB-KW"/>
</dbReference>
<evidence type="ECO:0000256" key="4">
    <source>
        <dbReference type="ARBA" id="ARBA00008663"/>
    </source>
</evidence>
<dbReference type="PANTHER" id="PTHR11817">
    <property type="entry name" value="PYRUVATE KINASE"/>
    <property type="match status" value="1"/>
</dbReference>
<accession>A0A9D1D537</accession>
<dbReference type="FunFam" id="2.40.33.10:FF:000001">
    <property type="entry name" value="Pyruvate kinase"/>
    <property type="match status" value="1"/>
</dbReference>
<feature type="domain" description="Pyruvate kinase C-terminal" evidence="19">
    <location>
        <begin position="357"/>
        <end position="475"/>
    </location>
</feature>
<keyword evidence="8" id="KW-0479">Metal-binding</keyword>
<dbReference type="Gene3D" id="3.20.20.60">
    <property type="entry name" value="Phosphoenolpyruvate-binding domains"/>
    <property type="match status" value="1"/>
</dbReference>
<comment type="catalytic activity">
    <reaction evidence="17">
        <text>pyruvate + ATP = phosphoenolpyruvate + ADP + H(+)</text>
        <dbReference type="Rhea" id="RHEA:18157"/>
        <dbReference type="ChEBI" id="CHEBI:15361"/>
        <dbReference type="ChEBI" id="CHEBI:15378"/>
        <dbReference type="ChEBI" id="CHEBI:30616"/>
        <dbReference type="ChEBI" id="CHEBI:58702"/>
        <dbReference type="ChEBI" id="CHEBI:456216"/>
        <dbReference type="EC" id="2.7.1.40"/>
    </reaction>
</comment>
<dbReference type="InterPro" id="IPR036918">
    <property type="entry name" value="Pyrv_Knase_C_sf"/>
</dbReference>
<dbReference type="GO" id="GO:0030955">
    <property type="term" value="F:potassium ion binding"/>
    <property type="evidence" value="ECO:0007669"/>
    <property type="project" value="UniProtKB-UniRule"/>
</dbReference>
<dbReference type="PRINTS" id="PR01050">
    <property type="entry name" value="PYRUVTKNASE"/>
</dbReference>
<keyword evidence="12 17" id="KW-0460">Magnesium</keyword>
<evidence type="ECO:0000256" key="13">
    <source>
        <dbReference type="ARBA" id="ARBA00022958"/>
    </source>
</evidence>
<feature type="domain" description="Pyruvate kinase barrel" evidence="18">
    <location>
        <begin position="1"/>
        <end position="322"/>
    </location>
</feature>
<keyword evidence="11" id="KW-0067">ATP-binding</keyword>
<evidence type="ECO:0000259" key="18">
    <source>
        <dbReference type="Pfam" id="PF00224"/>
    </source>
</evidence>
<keyword evidence="10 17" id="KW-0418">Kinase</keyword>
<evidence type="ECO:0000256" key="7">
    <source>
        <dbReference type="ARBA" id="ARBA00022679"/>
    </source>
</evidence>
<dbReference type="EMBL" id="DVGC01000028">
    <property type="protein sequence ID" value="HIR05342.1"/>
    <property type="molecule type" value="Genomic_DNA"/>
</dbReference>
<evidence type="ECO:0000256" key="14">
    <source>
        <dbReference type="ARBA" id="ARBA00023152"/>
    </source>
</evidence>
<dbReference type="AlphaFoldDB" id="A0A9D1D537"/>
<dbReference type="SUPFAM" id="SSF51621">
    <property type="entry name" value="Phosphoenolpyruvate/pyruvate domain"/>
    <property type="match status" value="1"/>
</dbReference>
<protein>
    <recommendedName>
        <fullName evidence="6 16">Pyruvate kinase</fullName>
        <ecNumber evidence="5 16">2.7.1.40</ecNumber>
    </recommendedName>
</protein>
<comment type="pathway">
    <text evidence="3 17">Carbohydrate degradation; glycolysis; pyruvate from D-glyceraldehyde 3-phosphate: step 5/5.</text>
</comment>
<dbReference type="Gene3D" id="2.40.33.10">
    <property type="entry name" value="PK beta-barrel domain-like"/>
    <property type="match status" value="1"/>
</dbReference>
<dbReference type="SUPFAM" id="SSF52935">
    <property type="entry name" value="PK C-terminal domain-like"/>
    <property type="match status" value="1"/>
</dbReference>
<dbReference type="GO" id="GO:0005524">
    <property type="term" value="F:ATP binding"/>
    <property type="evidence" value="ECO:0007669"/>
    <property type="project" value="UniProtKB-KW"/>
</dbReference>
<organism evidence="20 21">
    <name type="scientific">Candidatus Copromonas faecavium</name>
    <name type="common">nom. illeg.</name>
    <dbReference type="NCBI Taxonomy" id="2840740"/>
    <lineage>
        <taxon>Bacteria</taxon>
        <taxon>Bacillati</taxon>
        <taxon>Bacillota</taxon>
        <taxon>Clostridia</taxon>
        <taxon>Lachnospirales</taxon>
        <taxon>Lachnospiraceae</taxon>
        <taxon>Candidatus Copromonas (nom. illeg.)</taxon>
    </lineage>
</organism>
<proteinExistence type="inferred from homology"/>
<keyword evidence="13" id="KW-0630">Potassium</keyword>
<dbReference type="GO" id="GO:0006950">
    <property type="term" value="P:response to stress"/>
    <property type="evidence" value="ECO:0007669"/>
    <property type="project" value="UniProtKB-ARBA"/>
</dbReference>
<sequence>MKKTKIICTMGPNTDDKEIMRQLVLNGMDVARFNFSHGDHEEHKKRFQLMREVAEEEGIPVAALLDTKGPEIRTGVLKNGKKITLTAGNEIVLTTEDVIGDEKQIHINYNGLQDDVKPGNVILIDDGLIELSVEKVEGVKIYCRIVNGGELGERKGVNVPNVKIKLPALTDKDKEDIRFGIELGFDYIAASFVRSADAIREIRGILTDAGSSMGIIAKIENAEGLENLDEIIEASDGIMVARGDLGVEVSPERLPFLQKTMIQKCSLACKVVITATQMLDSMIRNPRPTRAEVTDVANAVYDGTDVVMLSGETANGKYPVEALKMMVHIVEESESHLDDSFFKRRVVSDDNSHNISNAVCYSSVTTARALGAKVIVAPSISGYTARMLSKWHPKTRLIGLSPSLTAVRKMQLYWGVTPYQAKREESTDDLVIHSIELLKEKGIVKEGDLAIVTAGVVNSARKYEPAAATNSMRVVNVSA</sequence>
<reference evidence="20" key="1">
    <citation type="submission" date="2020-10" db="EMBL/GenBank/DDBJ databases">
        <authorList>
            <person name="Gilroy R."/>
        </authorList>
    </citation>
    <scope>NUCLEOTIDE SEQUENCE</scope>
    <source>
        <strain evidence="20">CHK180-2868</strain>
    </source>
</reference>
<dbReference type="InterPro" id="IPR040442">
    <property type="entry name" value="Pyrv_kinase-like_dom_sf"/>
</dbReference>
<comment type="cofactor">
    <cofactor evidence="1">
        <name>Mg(2+)</name>
        <dbReference type="ChEBI" id="CHEBI:18420"/>
    </cofactor>
</comment>
<keyword evidence="14 17" id="KW-0324">Glycolysis</keyword>
<evidence type="ECO:0000256" key="1">
    <source>
        <dbReference type="ARBA" id="ARBA00001946"/>
    </source>
</evidence>
<dbReference type="Pfam" id="PF00224">
    <property type="entry name" value="PK"/>
    <property type="match status" value="1"/>
</dbReference>
<evidence type="ECO:0000256" key="2">
    <source>
        <dbReference type="ARBA" id="ARBA00001958"/>
    </source>
</evidence>
<dbReference type="Pfam" id="PF02887">
    <property type="entry name" value="PK_C"/>
    <property type="match status" value="1"/>
</dbReference>
<dbReference type="SUPFAM" id="SSF50800">
    <property type="entry name" value="PK beta-barrel domain-like"/>
    <property type="match status" value="1"/>
</dbReference>
<keyword evidence="7 17" id="KW-0808">Transferase</keyword>